<accession>A0A2W1BXZ6</accession>
<reference evidence="2 3" key="1">
    <citation type="journal article" date="2017" name="BMC Biol.">
        <title>Genomic innovations, transcriptional plasticity and gene loss underlying the evolution and divergence of two highly polyphagous and invasive Helicoverpa pest species.</title>
        <authorList>
            <person name="Pearce S.L."/>
            <person name="Clarke D.F."/>
            <person name="East P.D."/>
            <person name="Elfekih S."/>
            <person name="Gordon K.H."/>
            <person name="Jermiin L.S."/>
            <person name="McGaughran A."/>
            <person name="Oakeshott J.G."/>
            <person name="Papanikolaou A."/>
            <person name="Perera O.P."/>
            <person name="Rane R.V."/>
            <person name="Richards S."/>
            <person name="Tay W.T."/>
            <person name="Walsh T.K."/>
            <person name="Anderson A."/>
            <person name="Anderson C.J."/>
            <person name="Asgari S."/>
            <person name="Board P.G."/>
            <person name="Bretschneider A."/>
            <person name="Campbell P.M."/>
            <person name="Chertemps T."/>
            <person name="Christeller J.T."/>
            <person name="Coppin C.W."/>
            <person name="Downes S.J."/>
            <person name="Duan G."/>
            <person name="Farnsworth C.A."/>
            <person name="Good R.T."/>
            <person name="Han L.B."/>
            <person name="Han Y.C."/>
            <person name="Hatje K."/>
            <person name="Horne I."/>
            <person name="Huang Y.P."/>
            <person name="Hughes D.S."/>
            <person name="Jacquin-Joly E."/>
            <person name="James W."/>
            <person name="Jhangiani S."/>
            <person name="Kollmar M."/>
            <person name="Kuwar S.S."/>
            <person name="Li S."/>
            <person name="Liu N.Y."/>
            <person name="Maibeche M.T."/>
            <person name="Miller J.R."/>
            <person name="Montagne N."/>
            <person name="Perry T."/>
            <person name="Qu J."/>
            <person name="Song S.V."/>
            <person name="Sutton G.G."/>
            <person name="Vogel H."/>
            <person name="Walenz B.P."/>
            <person name="Xu W."/>
            <person name="Zhang H.J."/>
            <person name="Zou Z."/>
            <person name="Batterham P."/>
            <person name="Edwards O.R."/>
            <person name="Feyereisen R."/>
            <person name="Gibbs R.A."/>
            <person name="Heckel D.G."/>
            <person name="McGrath A."/>
            <person name="Robin C."/>
            <person name="Scherer S.E."/>
            <person name="Worley K.C."/>
            <person name="Wu Y.D."/>
        </authorList>
    </citation>
    <scope>NUCLEOTIDE SEQUENCE [LARGE SCALE GENOMIC DNA]</scope>
    <source>
        <strain evidence="2">Harm_GR_Male_#8</strain>
        <tissue evidence="2">Whole organism</tissue>
    </source>
</reference>
<dbReference type="EMBL" id="KZ149901">
    <property type="protein sequence ID" value="PZC78525.1"/>
    <property type="molecule type" value="Genomic_DNA"/>
</dbReference>
<evidence type="ECO:0000313" key="3">
    <source>
        <dbReference type="Proteomes" id="UP000249218"/>
    </source>
</evidence>
<proteinExistence type="predicted"/>
<dbReference type="Proteomes" id="UP000249218">
    <property type="component" value="Unassembled WGS sequence"/>
</dbReference>
<gene>
    <name evidence="2" type="primary">HaOG202091</name>
    <name evidence="2" type="ORF">B5X24_HaOG202091</name>
</gene>
<protein>
    <submittedName>
        <fullName evidence="2">Uncharacterized protein</fullName>
    </submittedName>
</protein>
<feature type="region of interest" description="Disordered" evidence="1">
    <location>
        <begin position="1"/>
        <end position="77"/>
    </location>
</feature>
<organism evidence="2 3">
    <name type="scientific">Helicoverpa armigera</name>
    <name type="common">Cotton bollworm</name>
    <name type="synonym">Heliothis armigera</name>
    <dbReference type="NCBI Taxonomy" id="29058"/>
    <lineage>
        <taxon>Eukaryota</taxon>
        <taxon>Metazoa</taxon>
        <taxon>Ecdysozoa</taxon>
        <taxon>Arthropoda</taxon>
        <taxon>Hexapoda</taxon>
        <taxon>Insecta</taxon>
        <taxon>Pterygota</taxon>
        <taxon>Neoptera</taxon>
        <taxon>Endopterygota</taxon>
        <taxon>Lepidoptera</taxon>
        <taxon>Glossata</taxon>
        <taxon>Ditrysia</taxon>
        <taxon>Noctuoidea</taxon>
        <taxon>Noctuidae</taxon>
        <taxon>Heliothinae</taxon>
        <taxon>Helicoverpa</taxon>
    </lineage>
</organism>
<sequence>MNLAQAKKKEKETKEKDMEKKTKGKKGEKRANFHVLVAMISPHDRDEDSEAVPQIIKHKDETQKQETIKNDSKTKKE</sequence>
<keyword evidence="3" id="KW-1185">Reference proteome</keyword>
<evidence type="ECO:0000313" key="2">
    <source>
        <dbReference type="EMBL" id="PZC78525.1"/>
    </source>
</evidence>
<feature type="compositionally biased region" description="Basic and acidic residues" evidence="1">
    <location>
        <begin position="57"/>
        <end position="77"/>
    </location>
</feature>
<name>A0A2W1BXZ6_HELAM</name>
<feature type="compositionally biased region" description="Basic and acidic residues" evidence="1">
    <location>
        <begin position="7"/>
        <end position="21"/>
    </location>
</feature>
<dbReference type="AlphaFoldDB" id="A0A2W1BXZ6"/>
<evidence type="ECO:0000256" key="1">
    <source>
        <dbReference type="SAM" id="MobiDB-lite"/>
    </source>
</evidence>